<dbReference type="EMBL" id="QEQD01000012">
    <property type="protein sequence ID" value="RDF00153.1"/>
    <property type="molecule type" value="Genomic_DNA"/>
</dbReference>
<keyword evidence="1" id="KW-1133">Transmembrane helix</keyword>
<keyword evidence="1" id="KW-0812">Transmembrane</keyword>
<evidence type="ECO:0000313" key="3">
    <source>
        <dbReference type="Proteomes" id="UP000253999"/>
    </source>
</evidence>
<dbReference type="RefSeq" id="WP_111313640.1">
    <property type="nucleotide sequence ID" value="NZ_CAUQRN010000034.1"/>
</dbReference>
<dbReference type="Proteomes" id="UP000253999">
    <property type="component" value="Unassembled WGS sequence"/>
</dbReference>
<gene>
    <name evidence="2" type="ORF">DPV98_10180</name>
</gene>
<sequence length="107" mass="12656">MWEALITSIFSILKSHFDEVIMRITTWFLSFILCWLLIPVHIQIELMARPLPALPDYALVYLFYLVAATSFWQMFFILLDVAALLLEKFFKRGSVEPQSERVEINRE</sequence>
<organism evidence="2 3">
    <name type="scientific">Haemophilus parahaemolyticus</name>
    <dbReference type="NCBI Taxonomy" id="735"/>
    <lineage>
        <taxon>Bacteria</taxon>
        <taxon>Pseudomonadati</taxon>
        <taxon>Pseudomonadota</taxon>
        <taxon>Gammaproteobacteria</taxon>
        <taxon>Pasteurellales</taxon>
        <taxon>Pasteurellaceae</taxon>
        <taxon>Haemophilus</taxon>
    </lineage>
</organism>
<proteinExistence type="predicted"/>
<keyword evidence="1" id="KW-0472">Membrane</keyword>
<protein>
    <submittedName>
        <fullName evidence="2">Uncharacterized protein</fullName>
    </submittedName>
</protein>
<reference evidence="2 3" key="1">
    <citation type="submission" date="2018-05" db="EMBL/GenBank/DDBJ databases">
        <title>Draft Genome Sequences for a Diverse set of 7 Haemophilus Species.</title>
        <authorList>
            <person name="Nichols M."/>
            <person name="Topaz N."/>
            <person name="Wang X."/>
            <person name="Wang X."/>
            <person name="Boxrud D."/>
        </authorList>
    </citation>
    <scope>NUCLEOTIDE SEQUENCE [LARGE SCALE GENOMIC DNA]</scope>
    <source>
        <strain evidence="2 3">C2010039593</strain>
    </source>
</reference>
<evidence type="ECO:0000256" key="1">
    <source>
        <dbReference type="SAM" id="Phobius"/>
    </source>
</evidence>
<dbReference type="AlphaFoldDB" id="A0A369Z9N1"/>
<feature type="transmembrane region" description="Helical" evidence="1">
    <location>
        <begin position="58"/>
        <end position="86"/>
    </location>
</feature>
<name>A0A369Z9N1_HAEPH</name>
<accession>A0A369Z9N1</accession>
<feature type="transmembrane region" description="Helical" evidence="1">
    <location>
        <begin position="20"/>
        <end position="38"/>
    </location>
</feature>
<comment type="caution">
    <text evidence="2">The sequence shown here is derived from an EMBL/GenBank/DDBJ whole genome shotgun (WGS) entry which is preliminary data.</text>
</comment>
<evidence type="ECO:0000313" key="2">
    <source>
        <dbReference type="EMBL" id="RDF00153.1"/>
    </source>
</evidence>